<keyword evidence="2" id="KW-1185">Reference proteome</keyword>
<evidence type="ECO:0000313" key="1">
    <source>
        <dbReference type="EMBL" id="KAJ7364081.1"/>
    </source>
</evidence>
<organism evidence="1 2">
    <name type="scientific">Mycena albidolilacea</name>
    <dbReference type="NCBI Taxonomy" id="1033008"/>
    <lineage>
        <taxon>Eukaryota</taxon>
        <taxon>Fungi</taxon>
        <taxon>Dikarya</taxon>
        <taxon>Basidiomycota</taxon>
        <taxon>Agaricomycotina</taxon>
        <taxon>Agaricomycetes</taxon>
        <taxon>Agaricomycetidae</taxon>
        <taxon>Agaricales</taxon>
        <taxon>Marasmiineae</taxon>
        <taxon>Mycenaceae</taxon>
        <taxon>Mycena</taxon>
    </lineage>
</organism>
<accession>A0AAD7ANT9</accession>
<protein>
    <submittedName>
        <fullName evidence="1">Uncharacterized protein</fullName>
    </submittedName>
</protein>
<evidence type="ECO:0000313" key="2">
    <source>
        <dbReference type="Proteomes" id="UP001218218"/>
    </source>
</evidence>
<name>A0AAD7ANT9_9AGAR</name>
<reference evidence="1" key="1">
    <citation type="submission" date="2023-03" db="EMBL/GenBank/DDBJ databases">
        <title>Massive genome expansion in bonnet fungi (Mycena s.s.) driven by repeated elements and novel gene families across ecological guilds.</title>
        <authorList>
            <consortium name="Lawrence Berkeley National Laboratory"/>
            <person name="Harder C.B."/>
            <person name="Miyauchi S."/>
            <person name="Viragh M."/>
            <person name="Kuo A."/>
            <person name="Thoen E."/>
            <person name="Andreopoulos B."/>
            <person name="Lu D."/>
            <person name="Skrede I."/>
            <person name="Drula E."/>
            <person name="Henrissat B."/>
            <person name="Morin E."/>
            <person name="Kohler A."/>
            <person name="Barry K."/>
            <person name="LaButti K."/>
            <person name="Morin E."/>
            <person name="Salamov A."/>
            <person name="Lipzen A."/>
            <person name="Mereny Z."/>
            <person name="Hegedus B."/>
            <person name="Baldrian P."/>
            <person name="Stursova M."/>
            <person name="Weitz H."/>
            <person name="Taylor A."/>
            <person name="Grigoriev I.V."/>
            <person name="Nagy L.G."/>
            <person name="Martin F."/>
            <person name="Kauserud H."/>
        </authorList>
    </citation>
    <scope>NUCLEOTIDE SEQUENCE</scope>
    <source>
        <strain evidence="1">CBHHK002</strain>
    </source>
</reference>
<gene>
    <name evidence="1" type="ORF">DFH08DRAFT_1072894</name>
</gene>
<dbReference type="Proteomes" id="UP001218218">
    <property type="component" value="Unassembled WGS sequence"/>
</dbReference>
<dbReference type="AlphaFoldDB" id="A0AAD7ANT9"/>
<comment type="caution">
    <text evidence="1">The sequence shown here is derived from an EMBL/GenBank/DDBJ whole genome shotgun (WGS) entry which is preliminary data.</text>
</comment>
<sequence>MASFVVELYDTWKPGRRGPHHRSAGSEMHRGSRPPNSILACVAGELDKARSGEEWIARRTLYSEVNGGVGALSAESYPAVFRLVHTDLSGFGWCPGPLDEWRGGDNEHSCQLFADINGQAWGELVEDLREVRWGKVPPWLDPGPQSIVVWDEASFARSTTLRRAPSAWSAQTCFLPGGRTPRSTILDQEWVTKVSWDSTRPAEGPPLLATHDPYRIIGGTGGERCSKLASNGALSHSMSRECVIPPARRKRIFRLRDLDTN</sequence>
<proteinExistence type="predicted"/>
<dbReference type="EMBL" id="JARIHO010000003">
    <property type="protein sequence ID" value="KAJ7364081.1"/>
    <property type="molecule type" value="Genomic_DNA"/>
</dbReference>